<evidence type="ECO:0000313" key="2">
    <source>
        <dbReference type="Proteomes" id="UP001556040"/>
    </source>
</evidence>
<gene>
    <name evidence="1" type="ORF">AB1471_04915</name>
</gene>
<keyword evidence="2" id="KW-1185">Reference proteome</keyword>
<protein>
    <submittedName>
        <fullName evidence="1">Uncharacterized protein</fullName>
    </submittedName>
</protein>
<dbReference type="Proteomes" id="UP001556040">
    <property type="component" value="Unassembled WGS sequence"/>
</dbReference>
<organism evidence="1 2">
    <name type="scientific">Jeotgalibacillus marinus</name>
    <dbReference type="NCBI Taxonomy" id="86667"/>
    <lineage>
        <taxon>Bacteria</taxon>
        <taxon>Bacillati</taxon>
        <taxon>Bacillota</taxon>
        <taxon>Bacilli</taxon>
        <taxon>Bacillales</taxon>
        <taxon>Caryophanaceae</taxon>
        <taxon>Jeotgalibacillus</taxon>
    </lineage>
</organism>
<comment type="caution">
    <text evidence="1">The sequence shown here is derived from an EMBL/GenBank/DDBJ whole genome shotgun (WGS) entry which is preliminary data.</text>
</comment>
<dbReference type="RefSeq" id="WP_367778616.1">
    <property type="nucleotide sequence ID" value="NZ_JBFMIA010000002.1"/>
</dbReference>
<name>A0ABV3Q2S8_9BACL</name>
<accession>A0ABV3Q2S8</accession>
<reference evidence="1 2" key="1">
    <citation type="journal article" date="1979" name="Int. J. Syst. Evol. Microbiol.">
        <title>Bacillus globisporus subsp. marinus subsp. nov.</title>
        <authorList>
            <person name="Liu H."/>
        </authorList>
    </citation>
    <scope>NUCLEOTIDE SEQUENCE [LARGE SCALE GENOMIC DNA]</scope>
    <source>
        <strain evidence="1 2">DSM 1297</strain>
    </source>
</reference>
<dbReference type="EMBL" id="JBFMIA010000002">
    <property type="protein sequence ID" value="MEW9501143.1"/>
    <property type="molecule type" value="Genomic_DNA"/>
</dbReference>
<proteinExistence type="predicted"/>
<sequence length="113" mass="13096">MYNYNVDDFRVFMLTQYGIEIDEKLVGEESVLLHKDELDDNLVSEQLLDATSEKVVVNTCVYETEENEWMFCVALDADTNHLLFLICLKDGERVYGEILKDGVPLLKSRSQRI</sequence>
<evidence type="ECO:0000313" key="1">
    <source>
        <dbReference type="EMBL" id="MEW9501143.1"/>
    </source>
</evidence>